<gene>
    <name evidence="2" type="ORF">HID58_086332</name>
</gene>
<feature type="compositionally biased region" description="Basic and acidic residues" evidence="1">
    <location>
        <begin position="56"/>
        <end position="70"/>
    </location>
</feature>
<reference evidence="2 3" key="1">
    <citation type="submission" date="2021-05" db="EMBL/GenBank/DDBJ databases">
        <title>Genome Assembly of Synthetic Allotetraploid Brassica napus Reveals Homoeologous Exchanges between Subgenomes.</title>
        <authorList>
            <person name="Davis J.T."/>
        </authorList>
    </citation>
    <scope>NUCLEOTIDE SEQUENCE [LARGE SCALE GENOMIC DNA]</scope>
    <source>
        <strain evidence="3">cv. Da-Ae</strain>
        <tissue evidence="2">Seedling</tissue>
    </source>
</reference>
<evidence type="ECO:0000313" key="2">
    <source>
        <dbReference type="EMBL" id="KAH0858071.1"/>
    </source>
</evidence>
<evidence type="ECO:0000313" key="3">
    <source>
        <dbReference type="Proteomes" id="UP000824890"/>
    </source>
</evidence>
<protein>
    <submittedName>
        <fullName evidence="2">Uncharacterized protein</fullName>
    </submittedName>
</protein>
<organism evidence="2 3">
    <name type="scientific">Brassica napus</name>
    <name type="common">Rape</name>
    <dbReference type="NCBI Taxonomy" id="3708"/>
    <lineage>
        <taxon>Eukaryota</taxon>
        <taxon>Viridiplantae</taxon>
        <taxon>Streptophyta</taxon>
        <taxon>Embryophyta</taxon>
        <taxon>Tracheophyta</taxon>
        <taxon>Spermatophyta</taxon>
        <taxon>Magnoliopsida</taxon>
        <taxon>eudicotyledons</taxon>
        <taxon>Gunneridae</taxon>
        <taxon>Pentapetalae</taxon>
        <taxon>rosids</taxon>
        <taxon>malvids</taxon>
        <taxon>Brassicales</taxon>
        <taxon>Brassicaceae</taxon>
        <taxon>Brassiceae</taxon>
        <taxon>Brassica</taxon>
    </lineage>
</organism>
<keyword evidence="3" id="KW-1185">Reference proteome</keyword>
<feature type="non-terminal residue" evidence="2">
    <location>
        <position position="150"/>
    </location>
</feature>
<dbReference type="Proteomes" id="UP000824890">
    <property type="component" value="Unassembled WGS sequence"/>
</dbReference>
<name>A0ABQ7XSM8_BRANA</name>
<sequence length="150" mass="16796">MAWELEASSNEVEGQGDDPNPSGVKGKEGSRKNPLVMSCFPAVAEEDNDLEGETMEETKETKNIMEEGNREKDEAVDIRVTQYNFKQNHNTFTLHLLEGKLAKHLILPATRMKVKEMAQIHPKLRTTRVATNAHMSEVSKLSNRQSTSAS</sequence>
<proteinExistence type="predicted"/>
<accession>A0ABQ7XSM8</accession>
<comment type="caution">
    <text evidence="2">The sequence shown here is derived from an EMBL/GenBank/DDBJ whole genome shotgun (WGS) entry which is preliminary data.</text>
</comment>
<dbReference type="EMBL" id="JAGKQM010000019">
    <property type="protein sequence ID" value="KAH0858071.1"/>
    <property type="molecule type" value="Genomic_DNA"/>
</dbReference>
<evidence type="ECO:0000256" key="1">
    <source>
        <dbReference type="SAM" id="MobiDB-lite"/>
    </source>
</evidence>
<feature type="region of interest" description="Disordered" evidence="1">
    <location>
        <begin position="51"/>
        <end position="70"/>
    </location>
</feature>
<feature type="region of interest" description="Disordered" evidence="1">
    <location>
        <begin position="1"/>
        <end position="35"/>
    </location>
</feature>